<proteinExistence type="predicted"/>
<dbReference type="EMBL" id="CM042012">
    <property type="protein sequence ID" value="KAI3753488.1"/>
    <property type="molecule type" value="Genomic_DNA"/>
</dbReference>
<evidence type="ECO:0000313" key="2">
    <source>
        <dbReference type="Proteomes" id="UP001055811"/>
    </source>
</evidence>
<evidence type="ECO:0000313" key="1">
    <source>
        <dbReference type="EMBL" id="KAI3753488.1"/>
    </source>
</evidence>
<sequence length="66" mass="7916">MKLKSLGVMWFVLWHTCYYRFLKWNKVLLTGLKLLRLWVLKSVYGEGKEVINEDLYFSSPANIVLY</sequence>
<accession>A0ACB9E3C3</accession>
<organism evidence="1 2">
    <name type="scientific">Cichorium intybus</name>
    <name type="common">Chicory</name>
    <dbReference type="NCBI Taxonomy" id="13427"/>
    <lineage>
        <taxon>Eukaryota</taxon>
        <taxon>Viridiplantae</taxon>
        <taxon>Streptophyta</taxon>
        <taxon>Embryophyta</taxon>
        <taxon>Tracheophyta</taxon>
        <taxon>Spermatophyta</taxon>
        <taxon>Magnoliopsida</taxon>
        <taxon>eudicotyledons</taxon>
        <taxon>Gunneridae</taxon>
        <taxon>Pentapetalae</taxon>
        <taxon>asterids</taxon>
        <taxon>campanulids</taxon>
        <taxon>Asterales</taxon>
        <taxon>Asteraceae</taxon>
        <taxon>Cichorioideae</taxon>
        <taxon>Cichorieae</taxon>
        <taxon>Cichoriinae</taxon>
        <taxon>Cichorium</taxon>
    </lineage>
</organism>
<comment type="caution">
    <text evidence="1">The sequence shown here is derived from an EMBL/GenBank/DDBJ whole genome shotgun (WGS) entry which is preliminary data.</text>
</comment>
<name>A0ACB9E3C3_CICIN</name>
<keyword evidence="2" id="KW-1185">Reference proteome</keyword>
<reference evidence="2" key="1">
    <citation type="journal article" date="2022" name="Mol. Ecol. Resour.">
        <title>The genomes of chicory, endive, great burdock and yacon provide insights into Asteraceae palaeo-polyploidization history and plant inulin production.</title>
        <authorList>
            <person name="Fan W."/>
            <person name="Wang S."/>
            <person name="Wang H."/>
            <person name="Wang A."/>
            <person name="Jiang F."/>
            <person name="Liu H."/>
            <person name="Zhao H."/>
            <person name="Xu D."/>
            <person name="Zhang Y."/>
        </authorList>
    </citation>
    <scope>NUCLEOTIDE SEQUENCE [LARGE SCALE GENOMIC DNA]</scope>
    <source>
        <strain evidence="2">cv. Punajuju</strain>
    </source>
</reference>
<protein>
    <submittedName>
        <fullName evidence="1">Uncharacterized protein</fullName>
    </submittedName>
</protein>
<gene>
    <name evidence="1" type="ORF">L2E82_25542</name>
</gene>
<dbReference type="Proteomes" id="UP001055811">
    <property type="component" value="Linkage Group LG04"/>
</dbReference>
<reference evidence="1 2" key="2">
    <citation type="journal article" date="2022" name="Mol. Ecol. Resour.">
        <title>The genomes of chicory, endive, great burdock and yacon provide insights into Asteraceae paleo-polyploidization history and plant inulin production.</title>
        <authorList>
            <person name="Fan W."/>
            <person name="Wang S."/>
            <person name="Wang H."/>
            <person name="Wang A."/>
            <person name="Jiang F."/>
            <person name="Liu H."/>
            <person name="Zhao H."/>
            <person name="Xu D."/>
            <person name="Zhang Y."/>
        </authorList>
    </citation>
    <scope>NUCLEOTIDE SEQUENCE [LARGE SCALE GENOMIC DNA]</scope>
    <source>
        <strain evidence="2">cv. Punajuju</strain>
        <tissue evidence="1">Leaves</tissue>
    </source>
</reference>